<evidence type="ECO:0008006" key="3">
    <source>
        <dbReference type="Google" id="ProtNLM"/>
    </source>
</evidence>
<dbReference type="RefSeq" id="WP_250200209.1">
    <property type="nucleotide sequence ID" value="NZ_CP097638.1"/>
</dbReference>
<keyword evidence="1" id="KW-0614">Plasmid</keyword>
<keyword evidence="2" id="KW-1185">Reference proteome</keyword>
<geneLocation type="plasmid" evidence="1 2">
    <name>B</name>
</geneLocation>
<sequence>MPADLLAIAHVRRLLLELGFEEAPEQIVPAALGYSLWVSLPIAELAGRTPKELVADAEGSAALRLWIVAQLGLDS</sequence>
<evidence type="ECO:0000313" key="2">
    <source>
        <dbReference type="Proteomes" id="UP001056201"/>
    </source>
</evidence>
<evidence type="ECO:0000313" key="1">
    <source>
        <dbReference type="EMBL" id="URI12039.1"/>
    </source>
</evidence>
<protein>
    <recommendedName>
        <fullName evidence="3">Antitoxin Xre/MbcA/ParS-like toxin-binding domain-containing protein</fullName>
    </recommendedName>
</protein>
<organism evidence="1 2">
    <name type="scientific">Aquincola tertiaricarbonis</name>
    <dbReference type="NCBI Taxonomy" id="391953"/>
    <lineage>
        <taxon>Bacteria</taxon>
        <taxon>Pseudomonadati</taxon>
        <taxon>Pseudomonadota</taxon>
        <taxon>Betaproteobacteria</taxon>
        <taxon>Burkholderiales</taxon>
        <taxon>Sphaerotilaceae</taxon>
        <taxon>Aquincola</taxon>
    </lineage>
</organism>
<dbReference type="EMBL" id="CP097638">
    <property type="protein sequence ID" value="URI12039.1"/>
    <property type="molecule type" value="Genomic_DNA"/>
</dbReference>
<accession>A0ABY4SHP8</accession>
<proteinExistence type="predicted"/>
<reference evidence="1" key="1">
    <citation type="submission" date="2022-05" db="EMBL/GenBank/DDBJ databases">
        <title>An RpoN-dependent PEP-CTERM gene is involved in floc formation of an Aquincola tertiaricarbonis strain.</title>
        <authorList>
            <person name="Qiu D."/>
            <person name="Xia M."/>
        </authorList>
    </citation>
    <scope>NUCLEOTIDE SEQUENCE</scope>
    <source>
        <strain evidence="1">RN12</strain>
        <plasmid evidence="1">B</plasmid>
    </source>
</reference>
<gene>
    <name evidence="1" type="ORF">MW290_32880</name>
</gene>
<name>A0ABY4SHP8_AQUTE</name>
<dbReference type="Proteomes" id="UP001056201">
    <property type="component" value="Plasmid B"/>
</dbReference>